<dbReference type="EMBL" id="BK032533">
    <property type="protein sequence ID" value="DAF46164.1"/>
    <property type="molecule type" value="Genomic_DNA"/>
</dbReference>
<accession>A0A8S5S547</accession>
<dbReference type="Gene3D" id="1.10.260.40">
    <property type="entry name" value="lambda repressor-like DNA-binding domains"/>
    <property type="match status" value="1"/>
</dbReference>
<dbReference type="InterPro" id="IPR010982">
    <property type="entry name" value="Lambda_DNA-bd_dom_sf"/>
</dbReference>
<dbReference type="InterPro" id="IPR001387">
    <property type="entry name" value="Cro/C1-type_HTH"/>
</dbReference>
<sequence>MFNKELLKKHMKAHGDLNKDLAVYLGMSVPNFSTIWNGRQQFNVKHIRMIAERYHLDPQQVWFIFIFPEEYVSDLNA</sequence>
<reference evidence="1" key="1">
    <citation type="journal article" date="2021" name="Proc. Natl. Acad. Sci. U.S.A.">
        <title>A Catalog of Tens of Thousands of Viruses from Human Metagenomes Reveals Hidden Associations with Chronic Diseases.</title>
        <authorList>
            <person name="Tisza M.J."/>
            <person name="Buck C.B."/>
        </authorList>
    </citation>
    <scope>NUCLEOTIDE SEQUENCE</scope>
    <source>
        <strain evidence="1">Ctaix4</strain>
    </source>
</reference>
<organism evidence="1">
    <name type="scientific">Caudovirales sp. ctaix4</name>
    <dbReference type="NCBI Taxonomy" id="2827635"/>
    <lineage>
        <taxon>Viruses</taxon>
        <taxon>Duplodnaviria</taxon>
        <taxon>Heunggongvirae</taxon>
        <taxon>Uroviricota</taxon>
        <taxon>Caudoviricetes</taxon>
    </lineage>
</organism>
<protein>
    <submittedName>
        <fullName evidence="1">Putative transcription regulator containing HTH domain</fullName>
    </submittedName>
</protein>
<name>A0A8S5S547_9CAUD</name>
<dbReference type="CDD" id="cd00093">
    <property type="entry name" value="HTH_XRE"/>
    <property type="match status" value="1"/>
</dbReference>
<dbReference type="GO" id="GO:0003677">
    <property type="term" value="F:DNA binding"/>
    <property type="evidence" value="ECO:0007669"/>
    <property type="project" value="InterPro"/>
</dbReference>
<evidence type="ECO:0000313" key="1">
    <source>
        <dbReference type="EMBL" id="DAF46164.1"/>
    </source>
</evidence>
<dbReference type="SUPFAM" id="SSF47413">
    <property type="entry name" value="lambda repressor-like DNA-binding domains"/>
    <property type="match status" value="1"/>
</dbReference>
<proteinExistence type="predicted"/>